<keyword evidence="2" id="KW-0732">Signal</keyword>
<proteinExistence type="predicted"/>
<protein>
    <submittedName>
        <fullName evidence="3">Uncharacterized protein</fullName>
    </submittedName>
</protein>
<dbReference type="EMBL" id="CAUYUJ010018416">
    <property type="protein sequence ID" value="CAK0883450.1"/>
    <property type="molecule type" value="Genomic_DNA"/>
</dbReference>
<sequence>MVAHRLAWFFQFVAWSTGALQSSSAFAVCVALASGSSTPAPTRSPFTFPAILFDARGACCGHWSCTTATTRRQAVHITTRVTLLFMQGSLKVIFGVPFVSTELLTVQSINGQDAVRRMVEKFVSCTWPIYSLFQMVGTRLRLLRVVPLRLLRLHLDFRPWPGCILEVWPHVRRAGNLVFLIGFLFLLLLASALFMPRRDVLLEVKILFFAILVICVRSQGVFVQI</sequence>
<gene>
    <name evidence="3" type="ORF">PCOR1329_LOCUS65661</name>
</gene>
<keyword evidence="4" id="KW-1185">Reference proteome</keyword>
<keyword evidence="1" id="KW-0812">Transmembrane</keyword>
<feature type="chain" id="PRO_5045634791" evidence="2">
    <location>
        <begin position="19"/>
        <end position="225"/>
    </location>
</feature>
<evidence type="ECO:0000313" key="4">
    <source>
        <dbReference type="Proteomes" id="UP001189429"/>
    </source>
</evidence>
<name>A0ABN9WCG6_9DINO</name>
<feature type="transmembrane region" description="Helical" evidence="1">
    <location>
        <begin position="206"/>
        <end position="223"/>
    </location>
</feature>
<organism evidence="3 4">
    <name type="scientific">Prorocentrum cordatum</name>
    <dbReference type="NCBI Taxonomy" id="2364126"/>
    <lineage>
        <taxon>Eukaryota</taxon>
        <taxon>Sar</taxon>
        <taxon>Alveolata</taxon>
        <taxon>Dinophyceae</taxon>
        <taxon>Prorocentrales</taxon>
        <taxon>Prorocentraceae</taxon>
        <taxon>Prorocentrum</taxon>
    </lineage>
</organism>
<accession>A0ABN9WCG6</accession>
<feature type="signal peptide" evidence="2">
    <location>
        <begin position="1"/>
        <end position="18"/>
    </location>
</feature>
<comment type="caution">
    <text evidence="3">The sequence shown here is derived from an EMBL/GenBank/DDBJ whole genome shotgun (WGS) entry which is preliminary data.</text>
</comment>
<dbReference type="Proteomes" id="UP001189429">
    <property type="component" value="Unassembled WGS sequence"/>
</dbReference>
<evidence type="ECO:0000256" key="1">
    <source>
        <dbReference type="SAM" id="Phobius"/>
    </source>
</evidence>
<reference evidence="3" key="1">
    <citation type="submission" date="2023-10" db="EMBL/GenBank/DDBJ databases">
        <authorList>
            <person name="Chen Y."/>
            <person name="Shah S."/>
            <person name="Dougan E. K."/>
            <person name="Thang M."/>
            <person name="Chan C."/>
        </authorList>
    </citation>
    <scope>NUCLEOTIDE SEQUENCE [LARGE SCALE GENOMIC DNA]</scope>
</reference>
<keyword evidence="1" id="KW-0472">Membrane</keyword>
<keyword evidence="1" id="KW-1133">Transmembrane helix</keyword>
<evidence type="ECO:0000313" key="3">
    <source>
        <dbReference type="EMBL" id="CAK0883450.1"/>
    </source>
</evidence>
<evidence type="ECO:0000256" key="2">
    <source>
        <dbReference type="SAM" id="SignalP"/>
    </source>
</evidence>
<feature type="transmembrane region" description="Helical" evidence="1">
    <location>
        <begin position="174"/>
        <end position="194"/>
    </location>
</feature>